<dbReference type="PANTHER" id="PTHR46401:SF2">
    <property type="entry name" value="GLYCOSYLTRANSFERASE WBBK-RELATED"/>
    <property type="match status" value="1"/>
</dbReference>
<dbReference type="Gene3D" id="3.40.50.150">
    <property type="entry name" value="Vaccinia Virus protein VP39"/>
    <property type="match status" value="1"/>
</dbReference>
<feature type="domain" description="Glycosyl transferase family 1" evidence="2">
    <location>
        <begin position="732"/>
        <end position="865"/>
    </location>
</feature>
<gene>
    <name evidence="3" type="ORF">ACJDUH_01510</name>
</gene>
<dbReference type="InterPro" id="IPR001296">
    <property type="entry name" value="Glyco_trans_1"/>
</dbReference>
<dbReference type="Gene3D" id="3.40.50.2000">
    <property type="entry name" value="Glycogen Phosphorylase B"/>
    <property type="match status" value="4"/>
</dbReference>
<evidence type="ECO:0000259" key="2">
    <source>
        <dbReference type="Pfam" id="PF00534"/>
    </source>
</evidence>
<protein>
    <submittedName>
        <fullName evidence="3">Glycosyltransferase family 4 protein</fullName>
        <ecNumber evidence="3">2.4.-.-</ecNumber>
    </submittedName>
</protein>
<evidence type="ECO:0000256" key="1">
    <source>
        <dbReference type="ARBA" id="ARBA00022679"/>
    </source>
</evidence>
<dbReference type="RefSeq" id="WP_406763387.1">
    <property type="nucleotide sequence ID" value="NZ_JBJHZY010000001.1"/>
</dbReference>
<keyword evidence="1 3" id="KW-0808">Transferase</keyword>
<dbReference type="InterPro" id="IPR029063">
    <property type="entry name" value="SAM-dependent_MTases_sf"/>
</dbReference>
<dbReference type="SUPFAM" id="SSF53756">
    <property type="entry name" value="UDP-Glycosyltransferase/glycogen phosphorylase"/>
    <property type="match status" value="2"/>
</dbReference>
<organism evidence="3 4">
    <name type="scientific">Candidatus Clostridium radicumherbarum</name>
    <dbReference type="NCBI Taxonomy" id="3381662"/>
    <lineage>
        <taxon>Bacteria</taxon>
        <taxon>Bacillati</taxon>
        <taxon>Bacillota</taxon>
        <taxon>Clostridia</taxon>
        <taxon>Eubacteriales</taxon>
        <taxon>Clostridiaceae</taxon>
        <taxon>Clostridium</taxon>
    </lineage>
</organism>
<dbReference type="GO" id="GO:0016757">
    <property type="term" value="F:glycosyltransferase activity"/>
    <property type="evidence" value="ECO:0007669"/>
    <property type="project" value="UniProtKB-KW"/>
</dbReference>
<comment type="caution">
    <text evidence="3">The sequence shown here is derived from an EMBL/GenBank/DDBJ whole genome shotgun (WGS) entry which is preliminary data.</text>
</comment>
<keyword evidence="4" id="KW-1185">Reference proteome</keyword>
<reference evidence="3 4" key="1">
    <citation type="submission" date="2024-11" db="EMBL/GenBank/DDBJ databases">
        <authorList>
            <person name="Heng Y.C."/>
            <person name="Lim A.C.H."/>
            <person name="Lee J.K.Y."/>
            <person name="Kittelmann S."/>
        </authorList>
    </citation>
    <scope>NUCLEOTIDE SEQUENCE [LARGE SCALE GENOMIC DNA]</scope>
    <source>
        <strain evidence="3 4">WILCCON 0202</strain>
    </source>
</reference>
<keyword evidence="3" id="KW-0328">Glycosyltransferase</keyword>
<feature type="domain" description="Glycosyl transferase family 1" evidence="2">
    <location>
        <begin position="168"/>
        <end position="327"/>
    </location>
</feature>
<sequence length="892" mass="102935">MSRNFTIFQPGFDSAVFNKDVGLIPIVFQNSLDYNCSFLCNWIKDPKNEVIKNNMQVILIDNEETIVRALKNTDILMLYGIYDYNLEIITKYKIIKPEGKIYLKLDMNIHWLKNIQMNDNLIESLKSCTLITVECRSLEKYIEKHWPVKVEYIPNGYYDFSDSTINYEDKENTIITVGRLGSHGKATEVLLKAFKLAAARLTDWKLKLVGGIEDSFKPFIEELFKNDPQLKDRIIFTGKIDDRKLLEEEYKKSKVFCLTSRYEGFPNVFPESAVKGCYIISSDIDPAYDITNNKKYGSLFPIDDFEDLSKVLINVCSNEELLKQTSSDIQKYTKENFNWVSLCERIEYYLNMPLSYRELMPHIIKRVTLESPLSILDLCKYPMGHAVLAEENLNNSRSSLIVDRIDFDKSNNYLLYKNIYNQIYDGNIIDNIDSMSNYDVILISNVLEHFSKDNGFLLIDKLLRHTNKMLIITTPKSLDDKNLSRWSFIDFYKYNFSCSTVNVQGNEIFIFNFYPLNNKINAIDKMYNDFKVNNSLLYEDNKKLNIAYILPHRAVTGGLKILIKQMKLLKDRGHTITGILQGNYTGSIFPDTNKIEIDKELIIGHNEKIDDYLKGYDVIVTGFINDWMNIENKKLPVILFEQGYETLFGEYKAQSPNIERNHKLYFDGIYSNRENLIVSVSSVLSDILYYRYGRICEAIPNGIDASMYFPIKKSEGSTTKILLIGSPYLDFKGFDLAIKVLKKLTELSYKLEITWICQERPFYHVPLNISYIVNPKEGLLAKTIRENDILLSTSWYESFALPPLEAMASGTAVVATDNGGIRTYSKHGYNCMLVEPGDVNGLLTSLISLILDVNKRNNIISNGLKTASEFSIENMIITWEKMLNNVSSFYKL</sequence>
<dbReference type="CDD" id="cd03801">
    <property type="entry name" value="GT4_PimA-like"/>
    <property type="match status" value="2"/>
</dbReference>
<dbReference type="EMBL" id="JBJHZY010000001">
    <property type="protein sequence ID" value="MFL0266761.1"/>
    <property type="molecule type" value="Genomic_DNA"/>
</dbReference>
<name>A0ABW8TNK7_9CLOT</name>
<dbReference type="PANTHER" id="PTHR46401">
    <property type="entry name" value="GLYCOSYLTRANSFERASE WBBK-RELATED"/>
    <property type="match status" value="1"/>
</dbReference>
<dbReference type="Proteomes" id="UP001623661">
    <property type="component" value="Unassembled WGS sequence"/>
</dbReference>
<evidence type="ECO:0000313" key="3">
    <source>
        <dbReference type="EMBL" id="MFL0266761.1"/>
    </source>
</evidence>
<evidence type="ECO:0000313" key="4">
    <source>
        <dbReference type="Proteomes" id="UP001623661"/>
    </source>
</evidence>
<dbReference type="EC" id="2.4.-.-" evidence="3"/>
<dbReference type="Pfam" id="PF00534">
    <property type="entry name" value="Glycos_transf_1"/>
    <property type="match status" value="2"/>
</dbReference>
<accession>A0ABW8TNK7</accession>
<proteinExistence type="predicted"/>